<dbReference type="Pfam" id="PF20684">
    <property type="entry name" value="Fung_rhodopsin"/>
    <property type="match status" value="1"/>
</dbReference>
<comment type="caution">
    <text evidence="9">The sequence shown here is derived from an EMBL/GenBank/DDBJ whole genome shotgun (WGS) entry which is preliminary data.</text>
</comment>
<feature type="compositionally biased region" description="Polar residues" evidence="6">
    <location>
        <begin position="412"/>
        <end position="425"/>
    </location>
</feature>
<comment type="similarity">
    <text evidence="5">Belongs to the SAT4 family.</text>
</comment>
<feature type="compositionally biased region" description="Polar residues" evidence="6">
    <location>
        <begin position="521"/>
        <end position="534"/>
    </location>
</feature>
<feature type="transmembrane region" description="Helical" evidence="7">
    <location>
        <begin position="265"/>
        <end position="288"/>
    </location>
</feature>
<evidence type="ECO:0000256" key="2">
    <source>
        <dbReference type="ARBA" id="ARBA00022692"/>
    </source>
</evidence>
<gene>
    <name evidence="9" type="ORF">N0V93_007836</name>
</gene>
<evidence type="ECO:0000313" key="10">
    <source>
        <dbReference type="Proteomes" id="UP001140453"/>
    </source>
</evidence>
<feature type="compositionally biased region" description="Polar residues" evidence="6">
    <location>
        <begin position="343"/>
        <end position="367"/>
    </location>
</feature>
<keyword evidence="10" id="KW-1185">Reference proteome</keyword>
<keyword evidence="2 7" id="KW-0812">Transmembrane</keyword>
<dbReference type="PANTHER" id="PTHR33048:SF42">
    <property type="entry name" value="INTEGRAL MEMBRANE PROTEIN"/>
    <property type="match status" value="1"/>
</dbReference>
<dbReference type="EMBL" id="JAPEVB010000005">
    <property type="protein sequence ID" value="KAJ4387247.1"/>
    <property type="molecule type" value="Genomic_DNA"/>
</dbReference>
<feature type="region of interest" description="Disordered" evidence="6">
    <location>
        <begin position="412"/>
        <end position="566"/>
    </location>
</feature>
<dbReference type="Proteomes" id="UP001140453">
    <property type="component" value="Unassembled WGS sequence"/>
</dbReference>
<evidence type="ECO:0000256" key="5">
    <source>
        <dbReference type="ARBA" id="ARBA00038359"/>
    </source>
</evidence>
<feature type="compositionally biased region" description="Low complexity" evidence="6">
    <location>
        <begin position="311"/>
        <end position="323"/>
    </location>
</feature>
<reference evidence="9" key="1">
    <citation type="submission" date="2022-10" db="EMBL/GenBank/DDBJ databases">
        <title>Tapping the CABI collections for fungal endophytes: first genome assemblies for Collariella, Neodidymelliopsis, Ascochyta clinopodiicola, Didymella pomorum, Didymosphaeria variabile, Neocosmospora piperis and Neocucurbitaria cava.</title>
        <authorList>
            <person name="Hill R."/>
        </authorList>
    </citation>
    <scope>NUCLEOTIDE SEQUENCE</scope>
    <source>
        <strain evidence="9">IMI 355082</strain>
    </source>
</reference>
<feature type="compositionally biased region" description="Low complexity" evidence="6">
    <location>
        <begin position="452"/>
        <end position="491"/>
    </location>
</feature>
<feature type="transmembrane region" description="Helical" evidence="7">
    <location>
        <begin position="117"/>
        <end position="138"/>
    </location>
</feature>
<keyword evidence="3 7" id="KW-1133">Transmembrane helix</keyword>
<evidence type="ECO:0000256" key="6">
    <source>
        <dbReference type="SAM" id="MobiDB-lite"/>
    </source>
</evidence>
<evidence type="ECO:0000256" key="3">
    <source>
        <dbReference type="ARBA" id="ARBA00022989"/>
    </source>
</evidence>
<comment type="subcellular location">
    <subcellularLocation>
        <location evidence="1">Membrane</location>
        <topology evidence="1">Multi-pass membrane protein</topology>
    </subcellularLocation>
</comment>
<evidence type="ECO:0000259" key="8">
    <source>
        <dbReference type="Pfam" id="PF20684"/>
    </source>
</evidence>
<dbReference type="OrthoDB" id="5417887at2759"/>
<organism evidence="9 10">
    <name type="scientific">Gnomoniopsis smithogilvyi</name>
    <dbReference type="NCBI Taxonomy" id="1191159"/>
    <lineage>
        <taxon>Eukaryota</taxon>
        <taxon>Fungi</taxon>
        <taxon>Dikarya</taxon>
        <taxon>Ascomycota</taxon>
        <taxon>Pezizomycotina</taxon>
        <taxon>Sordariomycetes</taxon>
        <taxon>Sordariomycetidae</taxon>
        <taxon>Diaporthales</taxon>
        <taxon>Gnomoniaceae</taxon>
        <taxon>Gnomoniopsis</taxon>
    </lineage>
</organism>
<evidence type="ECO:0000256" key="1">
    <source>
        <dbReference type="ARBA" id="ARBA00004141"/>
    </source>
</evidence>
<dbReference type="InterPro" id="IPR049326">
    <property type="entry name" value="Rhodopsin_dom_fungi"/>
</dbReference>
<dbReference type="PANTHER" id="PTHR33048">
    <property type="entry name" value="PTH11-LIKE INTEGRAL MEMBRANE PROTEIN (AFU_ORTHOLOGUE AFUA_5G11245)"/>
    <property type="match status" value="1"/>
</dbReference>
<evidence type="ECO:0000256" key="4">
    <source>
        <dbReference type="ARBA" id="ARBA00023136"/>
    </source>
</evidence>
<feature type="transmembrane region" description="Helical" evidence="7">
    <location>
        <begin position="229"/>
        <end position="253"/>
    </location>
</feature>
<accession>A0A9W8YKW5</accession>
<feature type="compositionally biased region" description="Polar residues" evidence="6">
    <location>
        <begin position="502"/>
        <end position="511"/>
    </location>
</feature>
<feature type="transmembrane region" description="Helical" evidence="7">
    <location>
        <begin position="36"/>
        <end position="57"/>
    </location>
</feature>
<keyword evidence="4 7" id="KW-0472">Membrane</keyword>
<feature type="domain" description="Rhodopsin" evidence="8">
    <location>
        <begin position="51"/>
        <end position="288"/>
    </location>
</feature>
<dbReference type="GO" id="GO:0016020">
    <property type="term" value="C:membrane"/>
    <property type="evidence" value="ECO:0007669"/>
    <property type="project" value="UniProtKB-SubCell"/>
</dbReference>
<protein>
    <recommendedName>
        <fullName evidence="8">Rhodopsin domain-containing protein</fullName>
    </recommendedName>
</protein>
<dbReference type="AlphaFoldDB" id="A0A9W8YKW5"/>
<feature type="transmembrane region" description="Helical" evidence="7">
    <location>
        <begin position="145"/>
        <end position="167"/>
    </location>
</feature>
<feature type="transmembrane region" description="Helical" evidence="7">
    <location>
        <begin position="69"/>
        <end position="97"/>
    </location>
</feature>
<feature type="transmembrane region" description="Helical" evidence="7">
    <location>
        <begin position="199"/>
        <end position="217"/>
    </location>
</feature>
<sequence length="627" mass="68316">MAPSGAVIGLFPRATTPLEAITLRLSSEQIILMTHLVVWLLAFVSGVFLALRFFAIWYRKSVLLIDDGLLAASWIIVLFYCISASVSIALGTGSASANSFPSTIPSAPLLLDNVTRTMALTAGAWAKSAFAFGLLGLCDRRGVRWALLGLVLFVNMVAVGGIVTQWVRCRPIYKAWLLSVNGKCFERATSNGVAITVQAYYAFVDIVLVVLGYMLVWSKGLRLGEKAGIGFLGLLGLMASTAAILTAIEFSALNDATYAQSNIRSLLLSSIETPLIIIAASLPALRLLRSSTPKNPLRIRIRHPIKRRRPSSSSLTPLDPSSPYTNAARVPPRPLRPVSSRSFMTTSTKTDNKGSQQRGGLTSMGGSTENLAKGLDYNFQYWNSAIPPSSTTPIPPQTPVGGNYYYRQEQQQYGHEPALSTSSTLHAVPSTPENPPSSRGANPVSSPKTSGNTNTNINNNTNAYNWHATNPNSTYSLKNSNSNDNNSTSYNWHATNPHPPYHQSSTENNRPLTPLQEEQSRTTSNNGIPSWTSEFDSEVGLGRNTSTLKRNASTRRESPTLGLGAEWDDGNRSHIAARNTRERSLMEREREFEYDLPRTGGKSYFARLQAMSGLSGYTVGNPFTSRI</sequence>
<feature type="compositionally biased region" description="Basic residues" evidence="6">
    <location>
        <begin position="300"/>
        <end position="310"/>
    </location>
</feature>
<feature type="region of interest" description="Disordered" evidence="6">
    <location>
        <begin position="300"/>
        <end position="367"/>
    </location>
</feature>
<name>A0A9W8YKW5_9PEZI</name>
<evidence type="ECO:0000256" key="7">
    <source>
        <dbReference type="SAM" id="Phobius"/>
    </source>
</evidence>
<feature type="compositionally biased region" description="Polar residues" evidence="6">
    <location>
        <begin position="436"/>
        <end position="451"/>
    </location>
</feature>
<dbReference type="InterPro" id="IPR052337">
    <property type="entry name" value="SAT4-like"/>
</dbReference>
<proteinExistence type="inferred from homology"/>
<evidence type="ECO:0000313" key="9">
    <source>
        <dbReference type="EMBL" id="KAJ4387247.1"/>
    </source>
</evidence>